<dbReference type="CDD" id="cd00038">
    <property type="entry name" value="CAP_ED"/>
    <property type="match status" value="1"/>
</dbReference>
<dbReference type="RefSeq" id="WP_012606263.1">
    <property type="nucleotide sequence ID" value="NC_011758.1"/>
</dbReference>
<dbReference type="InterPro" id="IPR014710">
    <property type="entry name" value="RmlC-like_jellyroll"/>
</dbReference>
<dbReference type="HOGENOM" id="CLU_914906_0_0_5"/>
<proteinExistence type="predicted"/>
<dbReference type="InterPro" id="IPR018490">
    <property type="entry name" value="cNMP-bd_dom_sf"/>
</dbReference>
<dbReference type="SUPFAM" id="SSF51206">
    <property type="entry name" value="cAMP-binding domain-like"/>
    <property type="match status" value="1"/>
</dbReference>
<geneLocation type="plasmid" evidence="2 3">
    <name>pCMU01</name>
</geneLocation>
<feature type="domain" description="Cyclic nucleotide-binding" evidence="1">
    <location>
        <begin position="14"/>
        <end position="138"/>
    </location>
</feature>
<reference evidence="2 3" key="1">
    <citation type="submission" date="2008-12" db="EMBL/GenBank/DDBJ databases">
        <title>Complete sequence of plasmid1 of Methylobacterium chloromethanicum CM4.</title>
        <authorList>
            <consortium name="US DOE Joint Genome Institute"/>
            <person name="Lucas S."/>
            <person name="Copeland A."/>
            <person name="Lapidus A."/>
            <person name="Glavina del Rio T."/>
            <person name="Dalin E."/>
            <person name="Tice H."/>
            <person name="Bruce D."/>
            <person name="Goodwin L."/>
            <person name="Pitluck S."/>
            <person name="Chertkov O."/>
            <person name="Brettin T."/>
            <person name="Detter J.C."/>
            <person name="Han C."/>
            <person name="Larimer F."/>
            <person name="Land M."/>
            <person name="Hauser L."/>
            <person name="Kyrpides N."/>
            <person name="Mikhailova N."/>
            <person name="Marx C."/>
            <person name="Richardson P."/>
        </authorList>
    </citation>
    <scope>NUCLEOTIDE SEQUENCE [LARGE SCALE GENOMIC DNA]</scope>
    <source>
        <strain evidence="3">CM4 / NCIMB 13688</strain>
        <plasmid evidence="2 3">pCMU01</plasmid>
    </source>
</reference>
<sequence>MKDRFEGADGRPARLDALQRQKLLRRNDGLAEKLADMGEVVECPKGEVLIREGGTDTEVFFILAGRFEVRVKGTKVAERSHDTLVGEIANLRPSRRRSATLTALEDSVVLKVNFKDLKAAVQGDASFWQAMADEMAERLAERNATLPDGNERPRVLVVSSSEGLKTARALRQELGKDEDIEVEVWEQIFAISSYPLDALEEAMKRADFVVAIMRGDDIVVSREMESRAPRDNVILEYGMALGKLGRNRTLMMVPKEIQTKLASDNSGLTYVPYTERDLKVSIPLAGDRIREHVELRGMKG</sequence>
<dbReference type="Proteomes" id="UP000002385">
    <property type="component" value="Plasmid pCMU01"/>
</dbReference>
<protein>
    <submittedName>
        <fullName evidence="2">Cyclic nucleotide-binding</fullName>
    </submittedName>
</protein>
<gene>
    <name evidence="2" type="ordered locus">Mchl_5650</name>
</gene>
<keyword evidence="2" id="KW-0614">Plasmid</keyword>
<dbReference type="KEGG" id="mch:Mchl_5650"/>
<evidence type="ECO:0000259" key="1">
    <source>
        <dbReference type="PROSITE" id="PS50042"/>
    </source>
</evidence>
<dbReference type="GO" id="GO:0050135">
    <property type="term" value="F:NADP+ nucleosidase activity"/>
    <property type="evidence" value="ECO:0007669"/>
    <property type="project" value="InterPro"/>
</dbReference>
<dbReference type="Pfam" id="PF10137">
    <property type="entry name" value="CAP12-PCTIR_TIR"/>
    <property type="match status" value="1"/>
</dbReference>
<dbReference type="InterPro" id="IPR019302">
    <property type="entry name" value="CAP12/PCTIR_TIR_dom"/>
</dbReference>
<dbReference type="EMBL" id="CP001299">
    <property type="protein sequence ID" value="ACK86373.1"/>
    <property type="molecule type" value="Genomic_DNA"/>
</dbReference>
<evidence type="ECO:0000313" key="2">
    <source>
        <dbReference type="EMBL" id="ACK86373.1"/>
    </source>
</evidence>
<dbReference type="Pfam" id="PF00027">
    <property type="entry name" value="cNMP_binding"/>
    <property type="match status" value="1"/>
</dbReference>
<dbReference type="AlphaFoldDB" id="B7L3G5"/>
<accession>B7L3G5</accession>
<dbReference type="InterPro" id="IPR000595">
    <property type="entry name" value="cNMP-bd_dom"/>
</dbReference>
<dbReference type="SMART" id="SM00100">
    <property type="entry name" value="cNMP"/>
    <property type="match status" value="1"/>
</dbReference>
<reference evidence="2 3" key="2">
    <citation type="journal article" date="2012" name="J. Bacteriol.">
        <title>Complete genome sequences of six strains of the genus Methylobacterium.</title>
        <authorList>
            <person name="Marx C.J."/>
            <person name="Bringel F."/>
            <person name="Chistoserdova L."/>
            <person name="Moulin L."/>
            <person name="Farhan Ul Haque M."/>
            <person name="Fleischman D.E."/>
            <person name="Gruffaz C."/>
            <person name="Jourand P."/>
            <person name="Knief C."/>
            <person name="Lee M.C."/>
            <person name="Muller E.E."/>
            <person name="Nadalig T."/>
            <person name="Peyraud R."/>
            <person name="Roselli S."/>
            <person name="Russ L."/>
            <person name="Goodwin L.A."/>
            <person name="Ivanova N."/>
            <person name="Kyrpides N."/>
            <person name="Lajus A."/>
            <person name="Land M.L."/>
            <person name="Medigue C."/>
            <person name="Mikhailova N."/>
            <person name="Nolan M."/>
            <person name="Woyke T."/>
            <person name="Stolyar S."/>
            <person name="Vorholt J.A."/>
            <person name="Vuilleumier S."/>
        </authorList>
    </citation>
    <scope>NUCLEOTIDE SEQUENCE [LARGE SCALE GENOMIC DNA]</scope>
    <source>
        <strain evidence="3">CM4 / NCIMB 13688</strain>
        <plasmid evidence="2 3">pCMU01</plasmid>
    </source>
</reference>
<dbReference type="Gene3D" id="2.60.120.10">
    <property type="entry name" value="Jelly Rolls"/>
    <property type="match status" value="1"/>
</dbReference>
<name>B7L3G5_METC4</name>
<organism evidence="2 3">
    <name type="scientific">Methylorubrum extorquens (strain CM4 / NCIMB 13688)</name>
    <name type="common">Methylobacterium extorquens</name>
    <dbReference type="NCBI Taxonomy" id="440085"/>
    <lineage>
        <taxon>Bacteria</taxon>
        <taxon>Pseudomonadati</taxon>
        <taxon>Pseudomonadota</taxon>
        <taxon>Alphaproteobacteria</taxon>
        <taxon>Hyphomicrobiales</taxon>
        <taxon>Methylobacteriaceae</taxon>
        <taxon>Methylorubrum</taxon>
    </lineage>
</organism>
<dbReference type="PROSITE" id="PS50042">
    <property type="entry name" value="CNMP_BINDING_3"/>
    <property type="match status" value="1"/>
</dbReference>
<evidence type="ECO:0000313" key="3">
    <source>
        <dbReference type="Proteomes" id="UP000002385"/>
    </source>
</evidence>